<dbReference type="Proteomes" id="UP001500866">
    <property type="component" value="Unassembled WGS sequence"/>
</dbReference>
<evidence type="ECO:0000259" key="1">
    <source>
        <dbReference type="Pfam" id="PF13799"/>
    </source>
</evidence>
<organism evidence="2 3">
    <name type="scientific">Virgibacillus siamensis</name>
    <dbReference type="NCBI Taxonomy" id="480071"/>
    <lineage>
        <taxon>Bacteria</taxon>
        <taxon>Bacillati</taxon>
        <taxon>Bacillota</taxon>
        <taxon>Bacilli</taxon>
        <taxon>Bacillales</taxon>
        <taxon>Bacillaceae</taxon>
        <taxon>Virgibacillus</taxon>
    </lineage>
</organism>
<proteinExistence type="predicted"/>
<evidence type="ECO:0000313" key="3">
    <source>
        <dbReference type="Proteomes" id="UP001500866"/>
    </source>
</evidence>
<dbReference type="InterPro" id="IPR025237">
    <property type="entry name" value="DUF4183"/>
</dbReference>
<keyword evidence="3" id="KW-1185">Reference proteome</keyword>
<reference evidence="2 3" key="1">
    <citation type="journal article" date="2019" name="Int. J. Syst. Evol. Microbiol.">
        <title>The Global Catalogue of Microorganisms (GCM) 10K type strain sequencing project: providing services to taxonomists for standard genome sequencing and annotation.</title>
        <authorList>
            <consortium name="The Broad Institute Genomics Platform"/>
            <consortium name="The Broad Institute Genome Sequencing Center for Infectious Disease"/>
            <person name="Wu L."/>
            <person name="Ma J."/>
        </authorList>
    </citation>
    <scope>NUCLEOTIDE SEQUENCE [LARGE SCALE GENOMIC DNA]</scope>
    <source>
        <strain evidence="2 3">JCM 15395</strain>
    </source>
</reference>
<dbReference type="Pfam" id="PF13799">
    <property type="entry name" value="DUF4183"/>
    <property type="match status" value="1"/>
</dbReference>
<evidence type="ECO:0000313" key="2">
    <source>
        <dbReference type="EMBL" id="GAA0604587.1"/>
    </source>
</evidence>
<protein>
    <recommendedName>
        <fullName evidence="1">DUF4183 domain-containing protein</fullName>
    </recommendedName>
</protein>
<comment type="caution">
    <text evidence="2">The sequence shown here is derived from an EMBL/GenBank/DDBJ whole genome shotgun (WGS) entry which is preliminary data.</text>
</comment>
<gene>
    <name evidence="2" type="ORF">GCM10009001_22250</name>
</gene>
<dbReference type="RefSeq" id="WP_390350863.1">
    <property type="nucleotide sequence ID" value="NZ_BAAADS010000015.1"/>
</dbReference>
<accession>A0ABN1G5S6</accession>
<dbReference type="EMBL" id="BAAADS010000015">
    <property type="protein sequence ID" value="GAA0604587.1"/>
    <property type="molecule type" value="Genomic_DNA"/>
</dbReference>
<sequence length="93" mass="9782">MALQLMKISIDGAITTNVNPNSAKFFYITTTNTAAGGTLTIDAGDFLQDNGSAATALPDLANNNSYFSVYVNGVEQMQGLSTYTPGTAGLDHW</sequence>
<feature type="domain" description="DUF4183" evidence="1">
    <location>
        <begin position="34"/>
        <end position="90"/>
    </location>
</feature>
<name>A0ABN1G5S6_9BACI</name>